<dbReference type="InterPro" id="IPR017732">
    <property type="entry name" value="T4/T6SS_DotU"/>
</dbReference>
<gene>
    <name evidence="4" type="ORF">SAMN05421779_102234</name>
</gene>
<dbReference type="Proteomes" id="UP000185678">
    <property type="component" value="Unassembled WGS sequence"/>
</dbReference>
<keyword evidence="5" id="KW-1185">Reference proteome</keyword>
<dbReference type="PANTHER" id="PTHR38033">
    <property type="entry name" value="MEMBRANE PROTEIN-RELATED"/>
    <property type="match status" value="1"/>
</dbReference>
<dbReference type="Gene3D" id="1.25.40.590">
    <property type="entry name" value="Type IV / VI secretion system, DotU"/>
    <property type="match status" value="1"/>
</dbReference>
<dbReference type="STRING" id="80876.SAMN05421779_102234"/>
<accession>A0A1N7JGJ9</accession>
<feature type="region of interest" description="Disordered" evidence="1">
    <location>
        <begin position="1"/>
        <end position="21"/>
    </location>
</feature>
<protein>
    <submittedName>
        <fullName evidence="4">Type VI secretion system protein ImpK</fullName>
    </submittedName>
</protein>
<sequence>MSGTPSPHLPPVLRPGLVPPDAEPLPEAMPLAGLTTLPDGRKAGFLVFQFRAFYAGIRLLVDEARAAGARADQGVSFTGLSADAALDPQQVPPSSVSASPIPPSLIIPPAASPAMASPLPAGKPVDLVERMVRQICQRLEEGAAEAARLGGAYGAAIYRDAKYMMAALADETFLHEVEWEGRLVWRDTLVETRLFGSSISGERVFRLIDALLDGGDPLHIELASIYLMVLTLGFKGRYRGDGEAILETYRQRLRDFIGLRLPAVLPSEPVFASSYAHTLDEGREQFLPAIRPWIWAVVIFVLGYLLISHGLWVWLTGPVRAIIGEG</sequence>
<keyword evidence="2" id="KW-1133">Transmembrane helix</keyword>
<dbReference type="RefSeq" id="WP_076399130.1">
    <property type="nucleotide sequence ID" value="NZ_FTOA01000002.1"/>
</dbReference>
<name>A0A1N7JGJ9_9PROT</name>
<evidence type="ECO:0000259" key="3">
    <source>
        <dbReference type="Pfam" id="PF09850"/>
    </source>
</evidence>
<proteinExistence type="predicted"/>
<dbReference type="InterPro" id="IPR038522">
    <property type="entry name" value="T4/T6SS_DotU_sf"/>
</dbReference>
<dbReference type="AlphaFoldDB" id="A0A1N7JGJ9"/>
<dbReference type="OrthoDB" id="345640at2"/>
<feature type="compositionally biased region" description="Pro residues" evidence="1">
    <location>
        <begin position="7"/>
        <end position="21"/>
    </location>
</feature>
<evidence type="ECO:0000256" key="1">
    <source>
        <dbReference type="SAM" id="MobiDB-lite"/>
    </source>
</evidence>
<evidence type="ECO:0000313" key="4">
    <source>
        <dbReference type="EMBL" id="SIS48430.1"/>
    </source>
</evidence>
<keyword evidence="2" id="KW-0812">Transmembrane</keyword>
<organism evidence="4 5">
    <name type="scientific">Insolitispirillum peregrinum</name>
    <dbReference type="NCBI Taxonomy" id="80876"/>
    <lineage>
        <taxon>Bacteria</taxon>
        <taxon>Pseudomonadati</taxon>
        <taxon>Pseudomonadota</taxon>
        <taxon>Alphaproteobacteria</taxon>
        <taxon>Rhodospirillales</taxon>
        <taxon>Novispirillaceae</taxon>
        <taxon>Insolitispirillum</taxon>
    </lineage>
</organism>
<dbReference type="Pfam" id="PF09850">
    <property type="entry name" value="DotU"/>
    <property type="match status" value="1"/>
</dbReference>
<keyword evidence="2" id="KW-0472">Membrane</keyword>
<feature type="domain" description="Type IV / VI secretion system DotU" evidence="3">
    <location>
        <begin position="125"/>
        <end position="306"/>
    </location>
</feature>
<reference evidence="4 5" key="1">
    <citation type="submission" date="2017-01" db="EMBL/GenBank/DDBJ databases">
        <authorList>
            <person name="Mah S.A."/>
            <person name="Swanson W.J."/>
            <person name="Moy G.W."/>
            <person name="Vacquier V.D."/>
        </authorList>
    </citation>
    <scope>NUCLEOTIDE SEQUENCE [LARGE SCALE GENOMIC DNA]</scope>
    <source>
        <strain evidence="4 5">DSM 11589</strain>
    </source>
</reference>
<dbReference type="PANTHER" id="PTHR38033:SF1">
    <property type="entry name" value="DOTU FAMILY TYPE IV_VI SECRETION SYSTEM PROTEIN"/>
    <property type="match status" value="1"/>
</dbReference>
<feature type="transmembrane region" description="Helical" evidence="2">
    <location>
        <begin position="293"/>
        <end position="315"/>
    </location>
</feature>
<evidence type="ECO:0000313" key="5">
    <source>
        <dbReference type="Proteomes" id="UP000185678"/>
    </source>
</evidence>
<evidence type="ECO:0000256" key="2">
    <source>
        <dbReference type="SAM" id="Phobius"/>
    </source>
</evidence>
<dbReference type="EMBL" id="FTOA01000002">
    <property type="protein sequence ID" value="SIS48430.1"/>
    <property type="molecule type" value="Genomic_DNA"/>
</dbReference>